<proteinExistence type="predicted"/>
<comment type="caution">
    <text evidence="2">The sequence shown here is derived from an EMBL/GenBank/DDBJ whole genome shotgun (WGS) entry which is preliminary data.</text>
</comment>
<feature type="domain" description="GST N-terminal" evidence="1">
    <location>
        <begin position="6"/>
        <end position="117"/>
    </location>
</feature>
<evidence type="ECO:0000313" key="3">
    <source>
        <dbReference type="Proteomes" id="UP000266723"/>
    </source>
</evidence>
<dbReference type="SUPFAM" id="SSF52833">
    <property type="entry name" value="Thioredoxin-like"/>
    <property type="match status" value="1"/>
</dbReference>
<sequence>MATKEEDVKLLGFWASPFSRRVEIALKLKGVTYEYLEQDIFNKSALLLELNPVFKKVPVLVHKVIITQMVKQGSGLQLFQEDGSWELKNYWQIFERSKEVAAKEVESRPPLQAADST</sequence>
<protein>
    <recommendedName>
        <fullName evidence="1">GST N-terminal domain-containing protein</fullName>
    </recommendedName>
</protein>
<dbReference type="Proteomes" id="UP000266723">
    <property type="component" value="Unassembled WGS sequence"/>
</dbReference>
<dbReference type="InterPro" id="IPR036249">
    <property type="entry name" value="Thioredoxin-like_sf"/>
</dbReference>
<dbReference type="Pfam" id="PF13409">
    <property type="entry name" value="GST_N_2"/>
    <property type="match status" value="1"/>
</dbReference>
<accession>A0ABQ7DVL6</accession>
<dbReference type="PANTHER" id="PTHR44548">
    <property type="entry name" value="GST N-TERMINAL DOMAIN-CONTAINING PROTEIN"/>
    <property type="match status" value="1"/>
</dbReference>
<evidence type="ECO:0000259" key="1">
    <source>
        <dbReference type="PROSITE" id="PS50404"/>
    </source>
</evidence>
<dbReference type="Gene3D" id="3.40.30.10">
    <property type="entry name" value="Glutaredoxin"/>
    <property type="match status" value="1"/>
</dbReference>
<evidence type="ECO:0000313" key="2">
    <source>
        <dbReference type="EMBL" id="KAF3582139.1"/>
    </source>
</evidence>
<keyword evidence="3" id="KW-1185">Reference proteome</keyword>
<dbReference type="PROSITE" id="PS50404">
    <property type="entry name" value="GST_NTER"/>
    <property type="match status" value="1"/>
</dbReference>
<organism evidence="2 3">
    <name type="scientific">Brassica cretica</name>
    <name type="common">Mustard</name>
    <dbReference type="NCBI Taxonomy" id="69181"/>
    <lineage>
        <taxon>Eukaryota</taxon>
        <taxon>Viridiplantae</taxon>
        <taxon>Streptophyta</taxon>
        <taxon>Embryophyta</taxon>
        <taxon>Tracheophyta</taxon>
        <taxon>Spermatophyta</taxon>
        <taxon>Magnoliopsida</taxon>
        <taxon>eudicotyledons</taxon>
        <taxon>Gunneridae</taxon>
        <taxon>Pentapetalae</taxon>
        <taxon>rosids</taxon>
        <taxon>malvids</taxon>
        <taxon>Brassicales</taxon>
        <taxon>Brassicaceae</taxon>
        <taxon>Brassiceae</taxon>
        <taxon>Brassica</taxon>
    </lineage>
</organism>
<dbReference type="EMBL" id="QGKV02000649">
    <property type="protein sequence ID" value="KAF3582139.1"/>
    <property type="molecule type" value="Genomic_DNA"/>
</dbReference>
<dbReference type="PANTHER" id="PTHR44548:SF1">
    <property type="entry name" value="GST N-TERMINAL DOMAIN-CONTAINING PROTEIN"/>
    <property type="match status" value="1"/>
</dbReference>
<gene>
    <name evidence="2" type="ORF">DY000_02034741</name>
</gene>
<name>A0ABQ7DVL6_BRACR</name>
<reference evidence="2 3" key="1">
    <citation type="journal article" date="2020" name="BMC Genomics">
        <title>Intraspecific diversification of the crop wild relative Brassica cretica Lam. using demographic model selection.</title>
        <authorList>
            <person name="Kioukis A."/>
            <person name="Michalopoulou V.A."/>
            <person name="Briers L."/>
            <person name="Pirintsos S."/>
            <person name="Studholme D.J."/>
            <person name="Pavlidis P."/>
            <person name="Sarris P.F."/>
        </authorList>
    </citation>
    <scope>NUCLEOTIDE SEQUENCE [LARGE SCALE GENOMIC DNA]</scope>
    <source>
        <strain evidence="3">cv. PFS-1207/04</strain>
    </source>
</reference>
<dbReference type="InterPro" id="IPR004045">
    <property type="entry name" value="Glutathione_S-Trfase_N"/>
</dbReference>